<evidence type="ECO:0000313" key="2">
    <source>
        <dbReference type="Proteomes" id="UP001163321"/>
    </source>
</evidence>
<dbReference type="Proteomes" id="UP001163321">
    <property type="component" value="Chromosome 12"/>
</dbReference>
<sequence>MKLLTVFGFAACASASIKKATKAPSYDKERGCWSVSVDHDATYCVEAPVCSGSGLKPTGTLCPVQGDVAIADCDNSLVSYQDGHDKCVLPVDATCQILKTGVWGCVIPKEYTLVKHKDSMPGHVKSGGDSKRGDSKHAGKEEYGEKGDYEEKNGGYEVISGYEGNKSHGGYEVISGYGGNKSHGGYEVISGYGGNKSHGGYEVISNKSHGGDGGYGGKGGYGGSGHDSYGHKRSAADPEKISLHTASAEARSAGGLSAGVIGAIAAVAAVVAAIAGVAIYRQRATHKVEKQNHLAPADVVTPRFDPTYLAGLHR</sequence>
<comment type="caution">
    <text evidence="1">The sequence shown here is derived from an EMBL/GenBank/DDBJ whole genome shotgun (WGS) entry which is preliminary data.</text>
</comment>
<proteinExistence type="predicted"/>
<organism evidence="1 2">
    <name type="scientific">Peronosclerospora sorghi</name>
    <dbReference type="NCBI Taxonomy" id="230839"/>
    <lineage>
        <taxon>Eukaryota</taxon>
        <taxon>Sar</taxon>
        <taxon>Stramenopiles</taxon>
        <taxon>Oomycota</taxon>
        <taxon>Peronosporomycetes</taxon>
        <taxon>Peronosporales</taxon>
        <taxon>Peronosporaceae</taxon>
        <taxon>Peronosclerospora</taxon>
    </lineage>
</organism>
<gene>
    <name evidence="1" type="ORF">PsorP6_011348</name>
</gene>
<reference evidence="1 2" key="1">
    <citation type="journal article" date="2022" name="bioRxiv">
        <title>The genome of the oomycete Peronosclerospora sorghi, a cosmopolitan pathogen of maize and sorghum, is inflated with dispersed pseudogenes.</title>
        <authorList>
            <person name="Fletcher K."/>
            <person name="Martin F."/>
            <person name="Isakeit T."/>
            <person name="Cavanaugh K."/>
            <person name="Magill C."/>
            <person name="Michelmore R."/>
        </authorList>
    </citation>
    <scope>NUCLEOTIDE SEQUENCE [LARGE SCALE GENOMIC DNA]</scope>
    <source>
        <strain evidence="1">P6</strain>
    </source>
</reference>
<dbReference type="EMBL" id="CM047591">
    <property type="protein sequence ID" value="KAI9919131.1"/>
    <property type="molecule type" value="Genomic_DNA"/>
</dbReference>
<evidence type="ECO:0000313" key="1">
    <source>
        <dbReference type="EMBL" id="KAI9919131.1"/>
    </source>
</evidence>
<protein>
    <submittedName>
        <fullName evidence="1">Uncharacterized protein</fullName>
    </submittedName>
</protein>
<keyword evidence="2" id="KW-1185">Reference proteome</keyword>
<accession>A0ACC0WN24</accession>
<name>A0ACC0WN24_9STRA</name>